<accession>A0A919B838</accession>
<gene>
    <name evidence="1" type="ORF">GCM10010218_54590</name>
</gene>
<organism evidence="1 2">
    <name type="scientific">Streptomyces mashuensis</name>
    <dbReference type="NCBI Taxonomy" id="33904"/>
    <lineage>
        <taxon>Bacteria</taxon>
        <taxon>Bacillati</taxon>
        <taxon>Actinomycetota</taxon>
        <taxon>Actinomycetes</taxon>
        <taxon>Kitasatosporales</taxon>
        <taxon>Streptomycetaceae</taxon>
        <taxon>Streptomyces</taxon>
    </lineage>
</organism>
<evidence type="ECO:0008006" key="3">
    <source>
        <dbReference type="Google" id="ProtNLM"/>
    </source>
</evidence>
<name>A0A919B838_9ACTN</name>
<protein>
    <recommendedName>
        <fullName evidence="3">HTH cro/C1-type domain-containing protein</fullName>
    </recommendedName>
</protein>
<sequence length="325" mass="35357">MSDFAELARRALRDSGYSLRAAARALNYDPAYVSRVLSGKQRPSPQFVEALNALVGRPVLPGPREAPAEPGVDGDLAHMRATVAYVLDHDNRHGATGRRDAARAAFLEAHMLACHAGDRPQEWFVLDMLAMHALEDGRTGEALVIADELLSRLRLPPRVALMARVRKARALAATGDRCRCMAELGAAWAALSESVGPRDPSWTWWINELEIAGHEGEALLTLGDAPAAVPRLRRAHELSQAFRADGRGTLYYTVSLLTAYARAGDWAECEATLLAFPGLLDAVGSGRNRRRLRTTLREIVRDPHAPTGLTGLTRDVARLPQLAAS</sequence>
<comment type="caution">
    <text evidence="1">The sequence shown here is derived from an EMBL/GenBank/DDBJ whole genome shotgun (WGS) entry which is preliminary data.</text>
</comment>
<dbReference type="InterPro" id="IPR010982">
    <property type="entry name" value="Lambda_DNA-bd_dom_sf"/>
</dbReference>
<dbReference type="InterPro" id="IPR011990">
    <property type="entry name" value="TPR-like_helical_dom_sf"/>
</dbReference>
<dbReference type="GO" id="GO:0003677">
    <property type="term" value="F:DNA binding"/>
    <property type="evidence" value="ECO:0007669"/>
    <property type="project" value="InterPro"/>
</dbReference>
<evidence type="ECO:0000313" key="1">
    <source>
        <dbReference type="EMBL" id="GHF66178.1"/>
    </source>
</evidence>
<dbReference type="AlphaFoldDB" id="A0A919B838"/>
<dbReference type="Pfam" id="PF13560">
    <property type="entry name" value="HTH_31"/>
    <property type="match status" value="1"/>
</dbReference>
<reference evidence="1" key="1">
    <citation type="journal article" date="2014" name="Int. J. Syst. Evol. Microbiol.">
        <title>Complete genome sequence of Corynebacterium casei LMG S-19264T (=DSM 44701T), isolated from a smear-ripened cheese.</title>
        <authorList>
            <consortium name="US DOE Joint Genome Institute (JGI-PGF)"/>
            <person name="Walter F."/>
            <person name="Albersmeier A."/>
            <person name="Kalinowski J."/>
            <person name="Ruckert C."/>
        </authorList>
    </citation>
    <scope>NUCLEOTIDE SEQUENCE</scope>
    <source>
        <strain evidence="1">JCM 4059</strain>
    </source>
</reference>
<dbReference type="SUPFAM" id="SSF47413">
    <property type="entry name" value="lambda repressor-like DNA-binding domains"/>
    <property type="match status" value="1"/>
</dbReference>
<proteinExistence type="predicted"/>
<reference evidence="1" key="2">
    <citation type="submission" date="2020-09" db="EMBL/GenBank/DDBJ databases">
        <authorList>
            <person name="Sun Q."/>
            <person name="Ohkuma M."/>
        </authorList>
    </citation>
    <scope>NUCLEOTIDE SEQUENCE</scope>
    <source>
        <strain evidence="1">JCM 4059</strain>
    </source>
</reference>
<dbReference type="Proteomes" id="UP000638313">
    <property type="component" value="Unassembled WGS sequence"/>
</dbReference>
<keyword evidence="2" id="KW-1185">Reference proteome</keyword>
<dbReference type="RefSeq" id="WP_229891583.1">
    <property type="nucleotide sequence ID" value="NZ_BNBD01000015.1"/>
</dbReference>
<dbReference type="CDD" id="cd00093">
    <property type="entry name" value="HTH_XRE"/>
    <property type="match status" value="1"/>
</dbReference>
<dbReference type="Gene3D" id="1.25.40.10">
    <property type="entry name" value="Tetratricopeptide repeat domain"/>
    <property type="match status" value="1"/>
</dbReference>
<dbReference type="EMBL" id="BNBD01000015">
    <property type="protein sequence ID" value="GHF66178.1"/>
    <property type="molecule type" value="Genomic_DNA"/>
</dbReference>
<evidence type="ECO:0000313" key="2">
    <source>
        <dbReference type="Proteomes" id="UP000638313"/>
    </source>
</evidence>
<dbReference type="InterPro" id="IPR001387">
    <property type="entry name" value="Cro/C1-type_HTH"/>
</dbReference>